<dbReference type="EMBL" id="CABPSQ010000018">
    <property type="protein sequence ID" value="VVE75854.1"/>
    <property type="molecule type" value="Genomic_DNA"/>
</dbReference>
<evidence type="ECO:0000313" key="1">
    <source>
        <dbReference type="EMBL" id="VVE75854.1"/>
    </source>
</evidence>
<gene>
    <name evidence="1" type="ORF">PCA31118_05077</name>
</gene>
<evidence type="ECO:0000313" key="2">
    <source>
        <dbReference type="Proteomes" id="UP000414136"/>
    </source>
</evidence>
<reference evidence="1 2" key="1">
    <citation type="submission" date="2019-08" db="EMBL/GenBank/DDBJ databases">
        <authorList>
            <person name="Peeters C."/>
        </authorList>
    </citation>
    <scope>NUCLEOTIDE SEQUENCE [LARGE SCALE GENOMIC DNA]</scope>
    <source>
        <strain evidence="1 2">LMG 31118</strain>
    </source>
</reference>
<dbReference type="Proteomes" id="UP000414136">
    <property type="component" value="Unassembled WGS sequence"/>
</dbReference>
<keyword evidence="2" id="KW-1185">Reference proteome</keyword>
<organism evidence="1 2">
    <name type="scientific">Pandoraea captiosa</name>
    <dbReference type="NCBI Taxonomy" id="2508302"/>
    <lineage>
        <taxon>Bacteria</taxon>
        <taxon>Pseudomonadati</taxon>
        <taxon>Pseudomonadota</taxon>
        <taxon>Betaproteobacteria</taxon>
        <taxon>Burkholderiales</taxon>
        <taxon>Burkholderiaceae</taxon>
        <taxon>Pandoraea</taxon>
    </lineage>
</organism>
<dbReference type="AlphaFoldDB" id="A0A5E5AR11"/>
<accession>A0A5E5AR11</accession>
<proteinExistence type="predicted"/>
<name>A0A5E5AR11_9BURK</name>
<sequence>MLKYFQDRREQKQLLAAFKERAAVQCWTLLEILKRNDGTLVSSSQWLD</sequence>
<protein>
    <submittedName>
        <fullName evidence="1">Uncharacterized protein</fullName>
    </submittedName>
</protein>